<dbReference type="InterPro" id="IPR001670">
    <property type="entry name" value="ADH_Fe/GldA"/>
</dbReference>
<dbReference type="Proteomes" id="UP000192536">
    <property type="component" value="Unassembled WGS sequence"/>
</dbReference>
<feature type="domain" description="Alcohol dehydrogenase iron-type/glycerol dehydrogenase GldA" evidence="5">
    <location>
        <begin position="7"/>
        <end position="153"/>
    </location>
</feature>
<keyword evidence="1 3" id="KW-0479">Metal-binding</keyword>
<proteinExistence type="predicted"/>
<feature type="binding site" evidence="4">
    <location>
        <position position="131"/>
    </location>
    <ligand>
        <name>NAD(+)</name>
        <dbReference type="ChEBI" id="CHEBI:57540"/>
    </ligand>
</feature>
<comment type="caution">
    <text evidence="6">The sequence shown here is derived from an EMBL/GenBank/DDBJ whole genome shotgun (WGS) entry which is preliminary data.</text>
</comment>
<evidence type="ECO:0000259" key="5">
    <source>
        <dbReference type="Pfam" id="PF00465"/>
    </source>
</evidence>
<dbReference type="STRING" id="1646377.BS640_10885"/>
<feature type="binding site" evidence="3">
    <location>
        <position position="271"/>
    </location>
    <ligand>
        <name>glycerol</name>
        <dbReference type="ChEBI" id="CHEBI:17754"/>
    </ligand>
</feature>
<keyword evidence="3" id="KW-0862">Zinc</keyword>
<dbReference type="CDD" id="cd08550">
    <property type="entry name" value="GlyDH-like"/>
    <property type="match status" value="1"/>
</dbReference>
<evidence type="ECO:0000256" key="2">
    <source>
        <dbReference type="ARBA" id="ARBA00023002"/>
    </source>
</evidence>
<accession>A0A1X0WFD1</accession>
<dbReference type="PIRSF" id="PIRSF000112">
    <property type="entry name" value="Glycerol_dehydrogenase"/>
    <property type="match status" value="1"/>
</dbReference>
<gene>
    <name evidence="6" type="ORF">BS640_10885</name>
</gene>
<dbReference type="GeneID" id="93565991"/>
<keyword evidence="2" id="KW-0560">Oxidoreductase</keyword>
<dbReference type="AlphaFoldDB" id="A0A1X0WFD1"/>
<dbReference type="PANTHER" id="PTHR43616">
    <property type="entry name" value="GLYCEROL DEHYDROGENASE"/>
    <property type="match status" value="1"/>
</dbReference>
<dbReference type="InterPro" id="IPR016205">
    <property type="entry name" value="Glycerol_DH"/>
</dbReference>
<reference evidence="6 7" key="1">
    <citation type="journal article" date="2017" name="Int. J. Syst. Evol. Microbiol.">
        <title>Rouxiella badensis sp. nov. and Rouxiella silvae sp. nov. isolated from peat bog soil in Germany and emendation of the genus description.</title>
        <authorList>
            <person name="Le Fleche-Mateos A."/>
            <person name="Kugler J.H."/>
            <person name="Hansen S.H."/>
            <person name="Syldatk C."/>
            <person name="Hausmann R."/>
            <person name="Lomprez F."/>
            <person name="Vandenbogaert M."/>
            <person name="Manuguerra J.C."/>
            <person name="Grimont P.A."/>
        </authorList>
    </citation>
    <scope>NUCLEOTIDE SEQUENCE [LARGE SCALE GENOMIC DNA]</scope>
    <source>
        <strain evidence="6 7">DSM 100043</strain>
    </source>
</reference>
<feature type="binding site" evidence="3">
    <location>
        <position position="254"/>
    </location>
    <ligand>
        <name>glycerol</name>
        <dbReference type="ChEBI" id="CHEBI:17754"/>
    </ligand>
</feature>
<dbReference type="EMBL" id="MRWE01000015">
    <property type="protein sequence ID" value="ORJ25500.1"/>
    <property type="molecule type" value="Genomic_DNA"/>
</dbReference>
<comment type="cofactor">
    <cofactor evidence="3">
        <name>Zn(2+)</name>
        <dbReference type="ChEBI" id="CHEBI:29105"/>
    </cofactor>
    <text evidence="3">Binds 1 zinc ion per subunit.</text>
</comment>
<name>A0A1X0WFD1_9GAMM</name>
<evidence type="ECO:0000313" key="6">
    <source>
        <dbReference type="EMBL" id="ORJ25500.1"/>
    </source>
</evidence>
<keyword evidence="7" id="KW-1185">Reference proteome</keyword>
<dbReference type="GO" id="GO:0046872">
    <property type="term" value="F:metal ion binding"/>
    <property type="evidence" value="ECO:0007669"/>
    <property type="project" value="UniProtKB-KW"/>
</dbReference>
<dbReference type="Gene3D" id="3.40.50.1970">
    <property type="match status" value="1"/>
</dbReference>
<feature type="binding site" evidence="3">
    <location>
        <position position="171"/>
    </location>
    <ligand>
        <name>glycerol</name>
        <dbReference type="ChEBI" id="CHEBI:17754"/>
    </ligand>
</feature>
<feature type="binding site" evidence="4">
    <location>
        <position position="125"/>
    </location>
    <ligand>
        <name>NAD(+)</name>
        <dbReference type="ChEBI" id="CHEBI:57540"/>
    </ligand>
</feature>
<evidence type="ECO:0000256" key="4">
    <source>
        <dbReference type="PIRSR" id="PIRSR000112-3"/>
    </source>
</evidence>
<evidence type="ECO:0000256" key="1">
    <source>
        <dbReference type="ARBA" id="ARBA00022723"/>
    </source>
</evidence>
<dbReference type="Gene3D" id="1.20.1090.10">
    <property type="entry name" value="Dehydroquinate synthase-like - alpha domain"/>
    <property type="match status" value="1"/>
</dbReference>
<keyword evidence="4" id="KW-0520">NAD</keyword>
<protein>
    <submittedName>
        <fullName evidence="6">Oxidoreductase</fullName>
    </submittedName>
</protein>
<dbReference type="PANTHER" id="PTHR43616:SF3">
    <property type="entry name" value="HYDROXYCARBOXYLATE DEHYDROGENASE A"/>
    <property type="match status" value="1"/>
</dbReference>
<dbReference type="SUPFAM" id="SSF56796">
    <property type="entry name" value="Dehydroquinate synthase-like"/>
    <property type="match status" value="1"/>
</dbReference>
<organism evidence="6 7">
    <name type="scientific">Rouxiella badensis</name>
    <dbReference type="NCBI Taxonomy" id="1646377"/>
    <lineage>
        <taxon>Bacteria</taxon>
        <taxon>Pseudomonadati</taxon>
        <taxon>Pseudomonadota</taxon>
        <taxon>Gammaproteobacteria</taxon>
        <taxon>Enterobacterales</taxon>
        <taxon>Yersiniaceae</taxon>
        <taxon>Rouxiella</taxon>
    </lineage>
</organism>
<feature type="binding site" evidence="4">
    <location>
        <begin position="93"/>
        <end position="97"/>
    </location>
    <ligand>
        <name>NAD(+)</name>
        <dbReference type="ChEBI" id="CHEBI:57540"/>
    </ligand>
</feature>
<dbReference type="Pfam" id="PF00465">
    <property type="entry name" value="Fe-ADH"/>
    <property type="match status" value="1"/>
</dbReference>
<dbReference type="GO" id="GO:0016614">
    <property type="term" value="F:oxidoreductase activity, acting on CH-OH group of donors"/>
    <property type="evidence" value="ECO:0007669"/>
    <property type="project" value="InterPro"/>
</dbReference>
<dbReference type="RefSeq" id="WP_017492707.1">
    <property type="nucleotide sequence ID" value="NZ_CP049603.1"/>
</dbReference>
<evidence type="ECO:0000256" key="3">
    <source>
        <dbReference type="PIRSR" id="PIRSR000112-1"/>
    </source>
</evidence>
<evidence type="ECO:0000313" key="7">
    <source>
        <dbReference type="Proteomes" id="UP000192536"/>
    </source>
</evidence>
<sequence length="357" mass="38674">MLAIKSPQTYYHKSGIRSQVGEYIAPLSRHIAIITSPQAWKAVNPELEASLKAHSVNYSVSFLAGECTEQAIDEHGARVKEQGASLVLGIGGGRVLDTAKGVGNLLEGVAMVTFPTVAATCAAWSPITIIYNAAGGHERSQPLTKMPVLVLVDSEVIARSDVRFLKAGIVDALAKWYEFRPYQQKNRDSLALNLKVQAARFAVDTFIEFGQQAVEDNQLERVTPALVKVIDANIAVAGMANSMRDDFPAPGVAHALHNRMTHQPELHDWLHGEKVGYGLLLQSILENDGGEPDAGLFALLKQFDAPLQLPLLTGDRSETLQKMAQEVKFSAQNAARLPFTLSAATILQALQATENAF</sequence>